<dbReference type="Proteomes" id="UP000054270">
    <property type="component" value="Unassembled WGS sequence"/>
</dbReference>
<gene>
    <name evidence="1" type="ORF">HYPSUDRAFT_826281</name>
</gene>
<evidence type="ECO:0000313" key="2">
    <source>
        <dbReference type="Proteomes" id="UP000054270"/>
    </source>
</evidence>
<keyword evidence="2" id="KW-1185">Reference proteome</keyword>
<sequence>MHATPLLWCLDSARASRPTVCVRGARRPAVPARAHAPRTSFSCHSVQTRAGLRGARSVLRTQRTAAASPPRAHHASLQRFVRAVPQGFFDCVSLSLDAAGVSRASSGSDVGRQQ</sequence>
<proteinExistence type="predicted"/>
<dbReference type="EMBL" id="KN817569">
    <property type="protein sequence ID" value="KJA20271.1"/>
    <property type="molecule type" value="Genomic_DNA"/>
</dbReference>
<accession>A0A0D2NUQ9</accession>
<dbReference type="AlphaFoldDB" id="A0A0D2NUQ9"/>
<protein>
    <submittedName>
        <fullName evidence="1">Uncharacterized protein</fullName>
    </submittedName>
</protein>
<evidence type="ECO:0000313" key="1">
    <source>
        <dbReference type="EMBL" id="KJA20271.1"/>
    </source>
</evidence>
<organism evidence="1 2">
    <name type="scientific">Hypholoma sublateritium (strain FD-334 SS-4)</name>
    <dbReference type="NCBI Taxonomy" id="945553"/>
    <lineage>
        <taxon>Eukaryota</taxon>
        <taxon>Fungi</taxon>
        <taxon>Dikarya</taxon>
        <taxon>Basidiomycota</taxon>
        <taxon>Agaricomycotina</taxon>
        <taxon>Agaricomycetes</taxon>
        <taxon>Agaricomycetidae</taxon>
        <taxon>Agaricales</taxon>
        <taxon>Agaricineae</taxon>
        <taxon>Strophariaceae</taxon>
        <taxon>Hypholoma</taxon>
    </lineage>
</organism>
<reference evidence="2" key="1">
    <citation type="submission" date="2014-04" db="EMBL/GenBank/DDBJ databases">
        <title>Evolutionary Origins and Diversification of the Mycorrhizal Mutualists.</title>
        <authorList>
            <consortium name="DOE Joint Genome Institute"/>
            <consortium name="Mycorrhizal Genomics Consortium"/>
            <person name="Kohler A."/>
            <person name="Kuo A."/>
            <person name="Nagy L.G."/>
            <person name="Floudas D."/>
            <person name="Copeland A."/>
            <person name="Barry K.W."/>
            <person name="Cichocki N."/>
            <person name="Veneault-Fourrey C."/>
            <person name="LaButti K."/>
            <person name="Lindquist E.A."/>
            <person name="Lipzen A."/>
            <person name="Lundell T."/>
            <person name="Morin E."/>
            <person name="Murat C."/>
            <person name="Riley R."/>
            <person name="Ohm R."/>
            <person name="Sun H."/>
            <person name="Tunlid A."/>
            <person name="Henrissat B."/>
            <person name="Grigoriev I.V."/>
            <person name="Hibbett D.S."/>
            <person name="Martin F."/>
        </authorList>
    </citation>
    <scope>NUCLEOTIDE SEQUENCE [LARGE SCALE GENOMIC DNA]</scope>
    <source>
        <strain evidence="2">FD-334 SS-4</strain>
    </source>
</reference>
<name>A0A0D2NUQ9_HYPSF</name>